<dbReference type="InterPro" id="IPR000727">
    <property type="entry name" value="T_SNARE_dom"/>
</dbReference>
<dbReference type="GO" id="GO:0006887">
    <property type="term" value="P:exocytosis"/>
    <property type="evidence" value="ECO:0007669"/>
    <property type="project" value="TreeGrafter"/>
</dbReference>
<reference evidence="7" key="1">
    <citation type="submission" date="2016-05" db="EMBL/GenBank/DDBJ databases">
        <title>Comparative genomics of biotechnologically important yeasts.</title>
        <authorList>
            <consortium name="DOE Joint Genome Institute"/>
            <person name="Riley R."/>
            <person name="Haridas S."/>
            <person name="Wolfe K.H."/>
            <person name="Lopes M.R."/>
            <person name="Hittinger C.T."/>
            <person name="Goker M."/>
            <person name="Salamov A."/>
            <person name="Wisecaver J."/>
            <person name="Long T.M."/>
            <person name="Aerts A.L."/>
            <person name="Barry K."/>
            <person name="Choi C."/>
            <person name="Clum A."/>
            <person name="Coughlan A.Y."/>
            <person name="Deshpande S."/>
            <person name="Douglass A.P."/>
            <person name="Hanson S.J."/>
            <person name="Klenk H.-P."/>
            <person name="Labutti K."/>
            <person name="Lapidus A."/>
            <person name="Lindquist E."/>
            <person name="Lipzen A."/>
            <person name="Meier-Kolthoff J.P."/>
            <person name="Ohm R.A."/>
            <person name="Otillar R.P."/>
            <person name="Pangilinan J."/>
            <person name="Peng Y."/>
            <person name="Rokas A."/>
            <person name="Rosa C.A."/>
            <person name="Scheuner C."/>
            <person name="Sibirny A.A."/>
            <person name="Slot J.C."/>
            <person name="Stielow J.B."/>
            <person name="Sun H."/>
            <person name="Kurtzman C.P."/>
            <person name="Blackwell M."/>
            <person name="Grigoriev I.V."/>
            <person name="Jeffries T.W."/>
        </authorList>
    </citation>
    <scope>NUCLEOTIDE SEQUENCE [LARGE SCALE GENOMIC DNA]</scope>
    <source>
        <strain evidence="7">NRRL Y-12698</strain>
    </source>
</reference>
<evidence type="ECO:0000259" key="5">
    <source>
        <dbReference type="PROSITE" id="PS50192"/>
    </source>
</evidence>
<feature type="domain" description="T-SNARE coiled-coil homology" evidence="5">
    <location>
        <begin position="183"/>
        <end position="245"/>
    </location>
</feature>
<keyword evidence="4" id="KW-0812">Transmembrane</keyword>
<comment type="similarity">
    <text evidence="2">Belongs to the syntaxin family.</text>
</comment>
<dbReference type="OrthoDB" id="10255013at2759"/>
<proteinExistence type="inferred from homology"/>
<dbReference type="STRING" id="984486.A0A1E3QSL8"/>
<feature type="coiled-coil region" evidence="3">
    <location>
        <begin position="33"/>
        <end position="86"/>
    </location>
</feature>
<evidence type="ECO:0000256" key="1">
    <source>
        <dbReference type="ARBA" id="ARBA00004211"/>
    </source>
</evidence>
<comment type="subcellular location">
    <subcellularLocation>
        <location evidence="1">Membrane</location>
        <topology evidence="1">Single-pass type IV membrane protein</topology>
    </subcellularLocation>
</comment>
<feature type="transmembrane region" description="Helical" evidence="4">
    <location>
        <begin position="257"/>
        <end position="280"/>
    </location>
</feature>
<dbReference type="PROSITE" id="PS50192">
    <property type="entry name" value="T_SNARE"/>
    <property type="match status" value="1"/>
</dbReference>
<dbReference type="GO" id="GO:0006906">
    <property type="term" value="P:vesicle fusion"/>
    <property type="evidence" value="ECO:0007669"/>
    <property type="project" value="TreeGrafter"/>
</dbReference>
<evidence type="ECO:0000256" key="2">
    <source>
        <dbReference type="ARBA" id="ARBA00009063"/>
    </source>
</evidence>
<keyword evidence="4" id="KW-1133">Transmembrane helix</keyword>
<dbReference type="Gene3D" id="1.20.58.70">
    <property type="match status" value="1"/>
</dbReference>
<dbReference type="GO" id="GO:0012505">
    <property type="term" value="C:endomembrane system"/>
    <property type="evidence" value="ECO:0007669"/>
    <property type="project" value="TreeGrafter"/>
</dbReference>
<dbReference type="RefSeq" id="XP_018985340.1">
    <property type="nucleotide sequence ID" value="XM_019131789.1"/>
</dbReference>
<gene>
    <name evidence="6" type="ORF">BABINDRAFT_36836</name>
</gene>
<dbReference type="EMBL" id="KV454431">
    <property type="protein sequence ID" value="ODQ80012.1"/>
    <property type="molecule type" value="Genomic_DNA"/>
</dbReference>
<keyword evidence="4" id="KW-0472">Membrane</keyword>
<dbReference type="GO" id="GO:0005886">
    <property type="term" value="C:plasma membrane"/>
    <property type="evidence" value="ECO:0007669"/>
    <property type="project" value="TreeGrafter"/>
</dbReference>
<dbReference type="InterPro" id="IPR045242">
    <property type="entry name" value="Syntaxin"/>
</dbReference>
<sequence>MNHDSSNPYAQTQSYEMDSYDNNAHGQDFNDLLNDMDNNLAQYSQLIRTLEQQESALVNEINGERENQLTQETNRLQAQIQSLQATIQPQLQQILNQSQKDAGKAGQAEYYKQKFAQLIKQYRTVQLDYKEKQKGEAARMYRTINPAATDEEVRDVVEDYSGKQIFAQAALQSNRRGEAQTALNEVLQRNRDVAKLEKSLQELLQLFTQVEDMVAEQDVQVQEVYQNVKVAHVDVEKGTKQTEQGAVYAKKAWKKKWWLFGVIALIIIIIVVVVLCTKLINKS</sequence>
<dbReference type="InterPro" id="IPR010989">
    <property type="entry name" value="SNARE"/>
</dbReference>
<dbReference type="SMART" id="SM00397">
    <property type="entry name" value="t_SNARE"/>
    <property type="match status" value="1"/>
</dbReference>
<evidence type="ECO:0000313" key="6">
    <source>
        <dbReference type="EMBL" id="ODQ80012.1"/>
    </source>
</evidence>
<dbReference type="PANTHER" id="PTHR19957">
    <property type="entry name" value="SYNTAXIN"/>
    <property type="match status" value="1"/>
</dbReference>
<dbReference type="GO" id="GO:0031201">
    <property type="term" value="C:SNARE complex"/>
    <property type="evidence" value="ECO:0007669"/>
    <property type="project" value="TreeGrafter"/>
</dbReference>
<dbReference type="GeneID" id="30149642"/>
<evidence type="ECO:0000256" key="3">
    <source>
        <dbReference type="SAM" id="Coils"/>
    </source>
</evidence>
<dbReference type="GO" id="GO:0000149">
    <property type="term" value="F:SNARE binding"/>
    <property type="evidence" value="ECO:0007669"/>
    <property type="project" value="TreeGrafter"/>
</dbReference>
<organism evidence="6 7">
    <name type="scientific">Babjeviella inositovora NRRL Y-12698</name>
    <dbReference type="NCBI Taxonomy" id="984486"/>
    <lineage>
        <taxon>Eukaryota</taxon>
        <taxon>Fungi</taxon>
        <taxon>Dikarya</taxon>
        <taxon>Ascomycota</taxon>
        <taxon>Saccharomycotina</taxon>
        <taxon>Pichiomycetes</taxon>
        <taxon>Serinales incertae sedis</taxon>
        <taxon>Babjeviella</taxon>
    </lineage>
</organism>
<dbReference type="GO" id="GO:0048278">
    <property type="term" value="P:vesicle docking"/>
    <property type="evidence" value="ECO:0007669"/>
    <property type="project" value="TreeGrafter"/>
</dbReference>
<dbReference type="PANTHER" id="PTHR19957:SF307">
    <property type="entry name" value="PROTEIN SSO1-RELATED"/>
    <property type="match status" value="1"/>
</dbReference>
<accession>A0A1E3QSL8</accession>
<dbReference type="AlphaFoldDB" id="A0A1E3QSL8"/>
<dbReference type="GO" id="GO:0005484">
    <property type="term" value="F:SNAP receptor activity"/>
    <property type="evidence" value="ECO:0007669"/>
    <property type="project" value="TreeGrafter"/>
</dbReference>
<keyword evidence="3" id="KW-0175">Coiled coil</keyword>
<dbReference type="Pfam" id="PF05739">
    <property type="entry name" value="SNARE"/>
    <property type="match status" value="1"/>
</dbReference>
<evidence type="ECO:0000256" key="4">
    <source>
        <dbReference type="SAM" id="Phobius"/>
    </source>
</evidence>
<dbReference type="Proteomes" id="UP000094336">
    <property type="component" value="Unassembled WGS sequence"/>
</dbReference>
<evidence type="ECO:0000313" key="7">
    <source>
        <dbReference type="Proteomes" id="UP000094336"/>
    </source>
</evidence>
<dbReference type="SUPFAM" id="SSF47661">
    <property type="entry name" value="t-snare proteins"/>
    <property type="match status" value="1"/>
</dbReference>
<protein>
    <recommendedName>
        <fullName evidence="5">t-SNARE coiled-coil homology domain-containing protein</fullName>
    </recommendedName>
</protein>
<keyword evidence="7" id="KW-1185">Reference proteome</keyword>
<dbReference type="GO" id="GO:0006886">
    <property type="term" value="P:intracellular protein transport"/>
    <property type="evidence" value="ECO:0007669"/>
    <property type="project" value="TreeGrafter"/>
</dbReference>
<name>A0A1E3QSL8_9ASCO</name>